<proteinExistence type="predicted"/>
<dbReference type="Pfam" id="PF04937">
    <property type="entry name" value="DUF659"/>
    <property type="match status" value="1"/>
</dbReference>
<name>A0A388JVU7_CHABU</name>
<dbReference type="Proteomes" id="UP000265515">
    <property type="component" value="Unassembled WGS sequence"/>
</dbReference>
<evidence type="ECO:0000313" key="4">
    <source>
        <dbReference type="Proteomes" id="UP000265515"/>
    </source>
</evidence>
<comment type="caution">
    <text evidence="3">The sequence shown here is derived from an EMBL/GenBank/DDBJ whole genome shotgun (WGS) entry which is preliminary data.</text>
</comment>
<protein>
    <recommendedName>
        <fullName evidence="2">DUF659 domain-containing protein</fullName>
    </recommendedName>
</protein>
<dbReference type="InterPro" id="IPR012337">
    <property type="entry name" value="RNaseH-like_sf"/>
</dbReference>
<feature type="compositionally biased region" description="Basic and acidic residues" evidence="1">
    <location>
        <begin position="786"/>
        <end position="795"/>
    </location>
</feature>
<sequence length="896" mass="103384">MTIRRWVDNTAQQNLDIAWAKAMFRAGIAFNFLNLDTTMKLHEVYLEVATARPKVKLPSARHIRTVMLNFIFLRIQKQVQPLTACRDVTGCTFITDGLTDRRERPVLNFLAAGEQAAVLVVTVSMDGKKKTGPALARLWEKIMREIGCISVICTDNAEANKKAAQILERRTDPAVSRIPWVPCAAHCCSLLLRDIRKLDWIKGMIKRSHTIVKFIRNHHCTHSLMMSLMSLDNSLSLTRPTEVRFGSVYMMMERLYDRRAILKQMVEGSMVGRWKAMRWSTTKLQSKADLVFFTLRMESWWPELKKVVEVMEPLYNLLRRMDKDGTAPSNLVEYDKLMERMLGEVVLTTEQRDTVLERVRDHMKMMQQPVHALAFLLDPRRREPKWLLDRDSALVQNALNYLQRQIDGPWKSDAHVNILSDLREFHMKPTDHNPRRKDRKMWEEDAIADLHCNQSNGHVEHGNSGGAELVFEDLVHSKRRNRLNPSTLEKLVYIHWNMQLLRSGKNVKDNGYIDLWAQFFESLPEPEADDGSTLNEPVEEKDKTEGRIQKRLEHEDEEEKRTDDSDLDDEVWKGKTPWSEASSEEEVDESSDDDFELGLPPPIPCTTYVGRRAATQRHRERPPATPSQCPANTATQYNIQSDVDLPQTDTDMEMVLHTRPIDTDEEDADRAKAWADADRERVQRRMREEEERRAAIPTRRELEKMKKRVGERESQPVGGAGRLEEDKEDALGQQEGEAEQEIGQPAQEEENMNTQEEEEDDGMDQREEEMKDDGEGVEHQEEDLEESGKEQRQEMMENGEEEEEKNAPTTVYKRRKRTAEAAGSPENSPDFPANNAEAQRDNVWVSRVGRKRKVPREDEQAKPKLPRGWPRKNTTAGPAAKPKKKNTAVQASQKNC</sequence>
<gene>
    <name evidence="3" type="ORF">CBR_g26102</name>
</gene>
<feature type="compositionally biased region" description="Basic and acidic residues" evidence="1">
    <location>
        <begin position="538"/>
        <end position="564"/>
    </location>
</feature>
<evidence type="ECO:0000256" key="1">
    <source>
        <dbReference type="SAM" id="MobiDB-lite"/>
    </source>
</evidence>
<feature type="compositionally biased region" description="Low complexity" evidence="1">
    <location>
        <begin position="731"/>
        <end position="746"/>
    </location>
</feature>
<dbReference type="InterPro" id="IPR007021">
    <property type="entry name" value="DUF659"/>
</dbReference>
<feature type="region of interest" description="Disordered" evidence="1">
    <location>
        <begin position="525"/>
        <end position="633"/>
    </location>
</feature>
<dbReference type="Gramene" id="GBG61939">
    <property type="protein sequence ID" value="GBG61939"/>
    <property type="gene ID" value="CBR_g26102"/>
</dbReference>
<dbReference type="AlphaFoldDB" id="A0A388JVU7"/>
<keyword evidence="4" id="KW-1185">Reference proteome</keyword>
<organism evidence="3 4">
    <name type="scientific">Chara braunii</name>
    <name type="common">Braun's stonewort</name>
    <dbReference type="NCBI Taxonomy" id="69332"/>
    <lineage>
        <taxon>Eukaryota</taxon>
        <taxon>Viridiplantae</taxon>
        <taxon>Streptophyta</taxon>
        <taxon>Charophyceae</taxon>
        <taxon>Charales</taxon>
        <taxon>Characeae</taxon>
        <taxon>Chara</taxon>
    </lineage>
</organism>
<feature type="domain" description="DUF659" evidence="2">
    <location>
        <begin position="58"/>
        <end position="211"/>
    </location>
</feature>
<reference evidence="3 4" key="1">
    <citation type="journal article" date="2018" name="Cell">
        <title>The Chara Genome: Secondary Complexity and Implications for Plant Terrestrialization.</title>
        <authorList>
            <person name="Nishiyama T."/>
            <person name="Sakayama H."/>
            <person name="Vries J.D."/>
            <person name="Buschmann H."/>
            <person name="Saint-Marcoux D."/>
            <person name="Ullrich K.K."/>
            <person name="Haas F.B."/>
            <person name="Vanderstraeten L."/>
            <person name="Becker D."/>
            <person name="Lang D."/>
            <person name="Vosolsobe S."/>
            <person name="Rombauts S."/>
            <person name="Wilhelmsson P.K.I."/>
            <person name="Janitza P."/>
            <person name="Kern R."/>
            <person name="Heyl A."/>
            <person name="Rumpler F."/>
            <person name="Villalobos L.I.A.C."/>
            <person name="Clay J.M."/>
            <person name="Skokan R."/>
            <person name="Toyoda A."/>
            <person name="Suzuki Y."/>
            <person name="Kagoshima H."/>
            <person name="Schijlen E."/>
            <person name="Tajeshwar N."/>
            <person name="Catarino B."/>
            <person name="Hetherington A.J."/>
            <person name="Saltykova A."/>
            <person name="Bonnot C."/>
            <person name="Breuninger H."/>
            <person name="Symeonidi A."/>
            <person name="Radhakrishnan G.V."/>
            <person name="Van Nieuwerburgh F."/>
            <person name="Deforce D."/>
            <person name="Chang C."/>
            <person name="Karol K.G."/>
            <person name="Hedrich R."/>
            <person name="Ulvskov P."/>
            <person name="Glockner G."/>
            <person name="Delwiche C.F."/>
            <person name="Petrasek J."/>
            <person name="Van de Peer Y."/>
            <person name="Friml J."/>
            <person name="Beilby M."/>
            <person name="Dolan L."/>
            <person name="Kohara Y."/>
            <person name="Sugano S."/>
            <person name="Fujiyama A."/>
            <person name="Delaux P.-M."/>
            <person name="Quint M."/>
            <person name="TheiBen G."/>
            <person name="Hagemann M."/>
            <person name="Harholt J."/>
            <person name="Dunand C."/>
            <person name="Zachgo S."/>
            <person name="Langdale J."/>
            <person name="Maumus F."/>
            <person name="Straeten D.V.D."/>
            <person name="Gould S.B."/>
            <person name="Rensing S.A."/>
        </authorList>
    </citation>
    <scope>NUCLEOTIDE SEQUENCE [LARGE SCALE GENOMIC DNA]</scope>
    <source>
        <strain evidence="3 4">S276</strain>
    </source>
</reference>
<feature type="compositionally biased region" description="Acidic residues" evidence="1">
    <location>
        <begin position="747"/>
        <end position="762"/>
    </location>
</feature>
<dbReference type="SUPFAM" id="SSF53098">
    <property type="entry name" value="Ribonuclease H-like"/>
    <property type="match status" value="1"/>
</dbReference>
<feature type="compositionally biased region" description="Basic and acidic residues" evidence="1">
    <location>
        <begin position="669"/>
        <end position="714"/>
    </location>
</feature>
<feature type="compositionally biased region" description="Acidic residues" evidence="1">
    <location>
        <begin position="582"/>
        <end position="596"/>
    </location>
</feature>
<dbReference type="PANTHER" id="PTHR32166">
    <property type="entry name" value="OSJNBA0013A04.12 PROTEIN"/>
    <property type="match status" value="1"/>
</dbReference>
<feature type="compositionally biased region" description="Basic and acidic residues" evidence="1">
    <location>
        <begin position="763"/>
        <end position="779"/>
    </location>
</feature>
<evidence type="ECO:0000259" key="2">
    <source>
        <dbReference type="Pfam" id="PF04937"/>
    </source>
</evidence>
<dbReference type="EMBL" id="BFEA01000024">
    <property type="protein sequence ID" value="GBG61939.1"/>
    <property type="molecule type" value="Genomic_DNA"/>
</dbReference>
<evidence type="ECO:0000313" key="3">
    <source>
        <dbReference type="EMBL" id="GBG61939.1"/>
    </source>
</evidence>
<feature type="region of interest" description="Disordered" evidence="1">
    <location>
        <begin position="658"/>
        <end position="896"/>
    </location>
</feature>
<accession>A0A388JVU7</accession>
<dbReference type="PANTHER" id="PTHR32166:SF123">
    <property type="entry name" value="BED-TYPE DOMAIN-CONTAINING PROTEIN"/>
    <property type="match status" value="1"/>
</dbReference>